<feature type="domain" description="FAD-binding" evidence="1">
    <location>
        <begin position="5"/>
        <end position="340"/>
    </location>
</feature>
<dbReference type="OrthoDB" id="9806565at2"/>
<dbReference type="HOGENOM" id="CLU_024648_5_2_0"/>
<dbReference type="PaxDb" id="880073-Calab_3350"/>
<dbReference type="PANTHER" id="PTHR42685:SF22">
    <property type="entry name" value="CONDITIONED MEDIUM FACTOR RECEPTOR 1"/>
    <property type="match status" value="1"/>
</dbReference>
<organism evidence="3 4">
    <name type="scientific">Caldithrix abyssi DSM 13497</name>
    <dbReference type="NCBI Taxonomy" id="880073"/>
    <lineage>
        <taxon>Bacteria</taxon>
        <taxon>Pseudomonadati</taxon>
        <taxon>Calditrichota</taxon>
        <taxon>Calditrichia</taxon>
        <taxon>Calditrichales</taxon>
        <taxon>Calditrichaceae</taxon>
        <taxon>Caldithrix</taxon>
    </lineage>
</organism>
<dbReference type="InterPro" id="IPR050407">
    <property type="entry name" value="Geranylgeranyl_reductase"/>
</dbReference>
<gene>
    <name evidence="2" type="ORF">Cabys_2253</name>
    <name evidence="3" type="ORF">Calab_3350</name>
</gene>
<evidence type="ECO:0000313" key="5">
    <source>
        <dbReference type="Proteomes" id="UP000183868"/>
    </source>
</evidence>
<protein>
    <submittedName>
        <fullName evidence="2 3">Geranylgeranyl reductase</fullName>
    </submittedName>
</protein>
<dbReference type="KEGG" id="caby:Cabys_2253"/>
<dbReference type="InterPro" id="IPR002938">
    <property type="entry name" value="FAD-bd"/>
</dbReference>
<name>H1XW49_CALAY</name>
<dbReference type="RefSeq" id="WP_006930382.1">
    <property type="nucleotide sequence ID" value="NZ_CM001402.1"/>
</dbReference>
<evidence type="ECO:0000313" key="3">
    <source>
        <dbReference type="EMBL" id="EHO42954.1"/>
    </source>
</evidence>
<dbReference type="Proteomes" id="UP000183868">
    <property type="component" value="Chromosome"/>
</dbReference>
<dbReference type="eggNOG" id="COG0644">
    <property type="taxonomic scope" value="Bacteria"/>
</dbReference>
<dbReference type="PRINTS" id="PR00420">
    <property type="entry name" value="RNGMNOXGNASE"/>
</dbReference>
<dbReference type="InterPro" id="IPR011777">
    <property type="entry name" value="Geranylgeranyl_Rdtase_fam"/>
</dbReference>
<reference evidence="2 5" key="2">
    <citation type="submission" date="2016-11" db="EMBL/GenBank/DDBJ databases">
        <title>Genomic analysis of Caldithrix abyssi and proposal of a novel bacterial phylum Caldithrichaeota.</title>
        <authorList>
            <person name="Kublanov I."/>
            <person name="Sigalova O."/>
            <person name="Gavrilov S."/>
            <person name="Lebedinsky A."/>
            <person name="Ivanova N."/>
            <person name="Daum C."/>
            <person name="Reddy T."/>
            <person name="Klenk H.P."/>
            <person name="Goker M."/>
            <person name="Reva O."/>
            <person name="Miroshnichenko M."/>
            <person name="Kyprides N."/>
            <person name="Woyke T."/>
            <person name="Gelfand M."/>
        </authorList>
    </citation>
    <scope>NUCLEOTIDE SEQUENCE [LARGE SCALE GENOMIC DNA]</scope>
    <source>
        <strain evidence="2 5">LF13</strain>
    </source>
</reference>
<dbReference type="Proteomes" id="UP000004671">
    <property type="component" value="Chromosome"/>
</dbReference>
<proteinExistence type="predicted"/>
<evidence type="ECO:0000313" key="2">
    <source>
        <dbReference type="EMBL" id="APF19002.1"/>
    </source>
</evidence>
<dbReference type="EMBL" id="CP018099">
    <property type="protein sequence ID" value="APF19002.1"/>
    <property type="molecule type" value="Genomic_DNA"/>
</dbReference>
<keyword evidence="4" id="KW-1185">Reference proteome</keyword>
<dbReference type="NCBIfam" id="TIGR02032">
    <property type="entry name" value="GG-red-SF"/>
    <property type="match status" value="1"/>
</dbReference>
<dbReference type="GO" id="GO:0071949">
    <property type="term" value="F:FAD binding"/>
    <property type="evidence" value="ECO:0007669"/>
    <property type="project" value="InterPro"/>
</dbReference>
<accession>H1XW49</accession>
<dbReference type="GO" id="GO:0016628">
    <property type="term" value="F:oxidoreductase activity, acting on the CH-CH group of donors, NAD or NADP as acceptor"/>
    <property type="evidence" value="ECO:0007669"/>
    <property type="project" value="InterPro"/>
</dbReference>
<dbReference type="SUPFAM" id="SSF51905">
    <property type="entry name" value="FAD/NAD(P)-binding domain"/>
    <property type="match status" value="1"/>
</dbReference>
<dbReference type="FunCoup" id="H1XW49">
    <property type="interactions" value="519"/>
</dbReference>
<dbReference type="InParanoid" id="H1XW49"/>
<dbReference type="InterPro" id="IPR036188">
    <property type="entry name" value="FAD/NAD-bd_sf"/>
</dbReference>
<dbReference type="AlphaFoldDB" id="H1XW49"/>
<reference evidence="3 4" key="1">
    <citation type="submission" date="2011-09" db="EMBL/GenBank/DDBJ databases">
        <title>The permanent draft genome of Caldithrix abyssi DSM 13497.</title>
        <authorList>
            <consortium name="US DOE Joint Genome Institute (JGI-PGF)"/>
            <person name="Lucas S."/>
            <person name="Han J."/>
            <person name="Lapidus A."/>
            <person name="Bruce D."/>
            <person name="Goodwin L."/>
            <person name="Pitluck S."/>
            <person name="Peters L."/>
            <person name="Kyrpides N."/>
            <person name="Mavromatis K."/>
            <person name="Ivanova N."/>
            <person name="Mikhailova N."/>
            <person name="Chertkov O."/>
            <person name="Detter J.C."/>
            <person name="Tapia R."/>
            <person name="Han C."/>
            <person name="Land M."/>
            <person name="Hauser L."/>
            <person name="Markowitz V."/>
            <person name="Cheng J.-F."/>
            <person name="Hugenholtz P."/>
            <person name="Woyke T."/>
            <person name="Wu D."/>
            <person name="Spring S."/>
            <person name="Brambilla E."/>
            <person name="Klenk H.-P."/>
            <person name="Eisen J.A."/>
        </authorList>
    </citation>
    <scope>NUCLEOTIDE SEQUENCE [LARGE SCALE GENOMIC DNA]</scope>
    <source>
        <strain evidence="3 4">DSM 13497</strain>
    </source>
</reference>
<dbReference type="Pfam" id="PF01494">
    <property type="entry name" value="FAD_binding_3"/>
    <property type="match status" value="1"/>
</dbReference>
<dbReference type="EMBL" id="CM001402">
    <property type="protein sequence ID" value="EHO42954.1"/>
    <property type="molecule type" value="Genomic_DNA"/>
</dbReference>
<dbReference type="Gene3D" id="3.50.50.60">
    <property type="entry name" value="FAD/NAD(P)-binding domain"/>
    <property type="match status" value="1"/>
</dbReference>
<evidence type="ECO:0000259" key="1">
    <source>
        <dbReference type="Pfam" id="PF01494"/>
    </source>
</evidence>
<dbReference type="PANTHER" id="PTHR42685">
    <property type="entry name" value="GERANYLGERANYL DIPHOSPHATE REDUCTASE"/>
    <property type="match status" value="1"/>
</dbReference>
<evidence type="ECO:0000313" key="4">
    <source>
        <dbReference type="Proteomes" id="UP000004671"/>
    </source>
</evidence>
<sequence length="409" mass="45369">MSRIYDVVVVGGGPAGSAAALFCVRHGLEVCVIEKAQFPRDKICGDAISGKSMTMLKELELLDEVTTLPSARINAITFGNPDHNTVTIPLLGDKRRGIPPGLVIKRLLFDEFLFNKVRKSAASVYEGYQVNRLIFDGDRVIGVETRGTEHVNSISVLGKVIIGADGFNSIVARHTGLYEHDPEHWVVALRQYYKNVKGLNDTIELHYIDEVQPGYLWLFPAGDNVANIGIGMLHKSMKKRNVNLSEAMQKAINSPFFADRFAEAEPLEKPMGWNLPVASKHRKNYGHGFLLLGDAAGLIDPFTGEGIGNALFSAKIAAETVAEAVKQNDFTEEFLKRYDQKLWQALGDELQVSAKLQRIGRISPLLNFVIKKAARSNHVREIISGMMANQIPKTEFANPLFYLKLFFSN</sequence>
<dbReference type="STRING" id="880073.Cabys_2253"/>